<feature type="transmembrane region" description="Helical" evidence="12">
    <location>
        <begin position="180"/>
        <end position="198"/>
    </location>
</feature>
<dbReference type="GO" id="GO:0006784">
    <property type="term" value="P:heme A biosynthetic process"/>
    <property type="evidence" value="ECO:0007669"/>
    <property type="project" value="InterPro"/>
</dbReference>
<evidence type="ECO:0000256" key="7">
    <source>
        <dbReference type="ARBA" id="ARBA00023004"/>
    </source>
</evidence>
<keyword evidence="9 12" id="KW-0472">Membrane</keyword>
<feature type="transmembrane region" description="Helical" evidence="12">
    <location>
        <begin position="142"/>
        <end position="160"/>
    </location>
</feature>
<keyword evidence="6" id="KW-0560">Oxidoreductase</keyword>
<organism evidence="13 14">
    <name type="scientific">Chaetoceros tenuissimus</name>
    <dbReference type="NCBI Taxonomy" id="426638"/>
    <lineage>
        <taxon>Eukaryota</taxon>
        <taxon>Sar</taxon>
        <taxon>Stramenopiles</taxon>
        <taxon>Ochrophyta</taxon>
        <taxon>Bacillariophyta</taxon>
        <taxon>Coscinodiscophyceae</taxon>
        <taxon>Chaetocerotophycidae</taxon>
        <taxon>Chaetocerotales</taxon>
        <taxon>Chaetocerotaceae</taxon>
        <taxon>Chaetoceros</taxon>
    </lineage>
</organism>
<dbReference type="InterPro" id="IPR023754">
    <property type="entry name" value="HemeA_Synthase_type2"/>
</dbReference>
<keyword evidence="8" id="KW-0350">Heme biosynthesis</keyword>
<dbReference type="GO" id="GO:0016653">
    <property type="term" value="F:oxidoreductase activity, acting on NAD(P)H, heme protein as acceptor"/>
    <property type="evidence" value="ECO:0007669"/>
    <property type="project" value="TreeGrafter"/>
</dbReference>
<dbReference type="PANTHER" id="PTHR23289:SF2">
    <property type="entry name" value="CYTOCHROME C OXIDASE ASSEMBLY PROTEIN COX15 HOMOLOG"/>
    <property type="match status" value="1"/>
</dbReference>
<evidence type="ECO:0000256" key="5">
    <source>
        <dbReference type="ARBA" id="ARBA00022989"/>
    </source>
</evidence>
<dbReference type="Pfam" id="PF02628">
    <property type="entry name" value="COX15-CtaA"/>
    <property type="match status" value="1"/>
</dbReference>
<comment type="caution">
    <text evidence="13">The sequence shown here is derived from an EMBL/GenBank/DDBJ whole genome shotgun (WGS) entry which is preliminary data.</text>
</comment>
<gene>
    <name evidence="13" type="ORF">CTEN210_07930</name>
</gene>
<evidence type="ECO:0000313" key="14">
    <source>
        <dbReference type="Proteomes" id="UP001054902"/>
    </source>
</evidence>
<evidence type="ECO:0000256" key="12">
    <source>
        <dbReference type="SAM" id="Phobius"/>
    </source>
</evidence>
<proteinExistence type="predicted"/>
<evidence type="ECO:0008006" key="15">
    <source>
        <dbReference type="Google" id="ProtNLM"/>
    </source>
</evidence>
<dbReference type="InterPro" id="IPR003780">
    <property type="entry name" value="COX15/CtaA_fam"/>
</dbReference>
<evidence type="ECO:0000256" key="11">
    <source>
        <dbReference type="ARBA" id="ARBA00048044"/>
    </source>
</evidence>
<dbReference type="PANTHER" id="PTHR23289">
    <property type="entry name" value="CYTOCHROME C OXIDASE ASSEMBLY PROTEIN COX15"/>
    <property type="match status" value="1"/>
</dbReference>
<evidence type="ECO:0000256" key="9">
    <source>
        <dbReference type="ARBA" id="ARBA00023136"/>
    </source>
</evidence>
<evidence type="ECO:0000256" key="2">
    <source>
        <dbReference type="ARBA" id="ARBA00004141"/>
    </source>
</evidence>
<keyword evidence="7" id="KW-0408">Iron</keyword>
<feature type="transmembrane region" description="Helical" evidence="12">
    <location>
        <begin position="246"/>
        <end position="265"/>
    </location>
</feature>
<sequence length="440" mass="47231">MAAKVAATTLVKRGLPALNSTPLNPYAPVAKWIIGTSGLVAGMVHIGGVTRLTKSGLSMTDWKPLGSLPPITDEEWAAEFERYKQFPEWQQRKSMTVEEFQYIYFWEWGHRMLGRVVGVCFAAPWAYFALKKKIPPGYCNRMRLLFAMGGTQGLVGWWMVKSGLGDDRRGDKREIRVSPYRLAAHLGMAFTTYSTLLWTGLGISQIPNDVGNGQNGNVGSKSKIAELAQSLSKEARKHASKVRTGAIAVTGLTAVTVASGAFVAGNDAGNAYNTFPKMNEQWIPKDDMIDPELKPSYRNAFENTAMVQWNHRVLGTSTALSALTLAGVGLFHPATRHAITPQVSRGLKVLGGVAVGQMSLGIATLLNYVPIGLAAVHQLGSLVVLSTGIYVVHSLRYVSPGVLRIVGKQIVTKTPGAAGAPSTAFAAAGKPVAVAMKAIK</sequence>
<evidence type="ECO:0000313" key="13">
    <source>
        <dbReference type="EMBL" id="GFH51454.1"/>
    </source>
</evidence>
<evidence type="ECO:0000256" key="1">
    <source>
        <dbReference type="ARBA" id="ARBA00001970"/>
    </source>
</evidence>
<protein>
    <recommendedName>
        <fullName evidence="15">Cytochrome c oxidase assembly protein COX15</fullName>
    </recommendedName>
</protein>
<dbReference type="GO" id="GO:0120547">
    <property type="term" value="F:heme A synthase activity"/>
    <property type="evidence" value="ECO:0007669"/>
    <property type="project" value="UniProtKB-EC"/>
</dbReference>
<dbReference type="EMBL" id="BLLK01000045">
    <property type="protein sequence ID" value="GFH51454.1"/>
    <property type="molecule type" value="Genomic_DNA"/>
</dbReference>
<dbReference type="AlphaFoldDB" id="A0AAD3H682"/>
<dbReference type="GO" id="GO:0005743">
    <property type="term" value="C:mitochondrial inner membrane"/>
    <property type="evidence" value="ECO:0007669"/>
    <property type="project" value="TreeGrafter"/>
</dbReference>
<feature type="transmembrane region" description="Helical" evidence="12">
    <location>
        <begin position="313"/>
        <end position="334"/>
    </location>
</feature>
<evidence type="ECO:0000256" key="4">
    <source>
        <dbReference type="ARBA" id="ARBA00022723"/>
    </source>
</evidence>
<keyword evidence="5 12" id="KW-1133">Transmembrane helix</keyword>
<reference evidence="13 14" key="1">
    <citation type="journal article" date="2021" name="Sci. Rep.">
        <title>The genome of the diatom Chaetoceros tenuissimus carries an ancient integrated fragment of an extant virus.</title>
        <authorList>
            <person name="Hongo Y."/>
            <person name="Kimura K."/>
            <person name="Takaki Y."/>
            <person name="Yoshida Y."/>
            <person name="Baba S."/>
            <person name="Kobayashi G."/>
            <person name="Nagasaki K."/>
            <person name="Hano T."/>
            <person name="Tomaru Y."/>
        </authorList>
    </citation>
    <scope>NUCLEOTIDE SEQUENCE [LARGE SCALE GENOMIC DNA]</scope>
    <source>
        <strain evidence="13 14">NIES-3715</strain>
    </source>
</reference>
<comment type="catalytic activity">
    <reaction evidence="11">
        <text>Fe(II)-heme o + 2 A + H2O = Fe(II)-heme a + 2 AH2</text>
        <dbReference type="Rhea" id="RHEA:63388"/>
        <dbReference type="ChEBI" id="CHEBI:13193"/>
        <dbReference type="ChEBI" id="CHEBI:15377"/>
        <dbReference type="ChEBI" id="CHEBI:17499"/>
        <dbReference type="ChEBI" id="CHEBI:60530"/>
        <dbReference type="ChEBI" id="CHEBI:61715"/>
        <dbReference type="EC" id="1.17.99.9"/>
    </reaction>
    <physiologicalReaction direction="left-to-right" evidence="11">
        <dbReference type="Rhea" id="RHEA:63389"/>
    </physiologicalReaction>
</comment>
<dbReference type="Proteomes" id="UP001054902">
    <property type="component" value="Unassembled WGS sequence"/>
</dbReference>
<feature type="transmembrane region" description="Helical" evidence="12">
    <location>
        <begin position="112"/>
        <end position="130"/>
    </location>
</feature>
<keyword evidence="14" id="KW-1185">Reference proteome</keyword>
<evidence type="ECO:0000256" key="8">
    <source>
        <dbReference type="ARBA" id="ARBA00023133"/>
    </source>
</evidence>
<keyword evidence="3 12" id="KW-0812">Transmembrane</keyword>
<keyword evidence="4" id="KW-0479">Metal-binding</keyword>
<dbReference type="GO" id="GO:0046872">
    <property type="term" value="F:metal ion binding"/>
    <property type="evidence" value="ECO:0007669"/>
    <property type="project" value="UniProtKB-KW"/>
</dbReference>
<comment type="pathway">
    <text evidence="10">Porphyrin-containing compound metabolism; heme A biosynthesis; heme A from heme O: step 1/1.</text>
</comment>
<evidence type="ECO:0000256" key="3">
    <source>
        <dbReference type="ARBA" id="ARBA00022692"/>
    </source>
</evidence>
<evidence type="ECO:0000256" key="6">
    <source>
        <dbReference type="ARBA" id="ARBA00023002"/>
    </source>
</evidence>
<comment type="subcellular location">
    <subcellularLocation>
        <location evidence="2">Membrane</location>
        <topology evidence="2">Multi-pass membrane protein</topology>
    </subcellularLocation>
</comment>
<accession>A0AAD3H682</accession>
<evidence type="ECO:0000256" key="10">
    <source>
        <dbReference type="ARBA" id="ARBA00044501"/>
    </source>
</evidence>
<name>A0AAD3H682_9STRA</name>
<feature type="transmembrane region" description="Helical" evidence="12">
    <location>
        <begin position="346"/>
        <end position="369"/>
    </location>
</feature>
<comment type="cofactor">
    <cofactor evidence="1">
        <name>heme b</name>
        <dbReference type="ChEBI" id="CHEBI:60344"/>
    </cofactor>
</comment>